<reference evidence="7" key="1">
    <citation type="journal article" date="2020" name="mSystems">
        <title>Genome- and Community-Level Interaction Insights into Carbon Utilization and Element Cycling Functions of Hydrothermarchaeota in Hydrothermal Sediment.</title>
        <authorList>
            <person name="Zhou Z."/>
            <person name="Liu Y."/>
            <person name="Xu W."/>
            <person name="Pan J."/>
            <person name="Luo Z.H."/>
            <person name="Li M."/>
        </authorList>
    </citation>
    <scope>NUCLEOTIDE SEQUENCE [LARGE SCALE GENOMIC DNA]</scope>
    <source>
        <strain evidence="7">HyVt-357</strain>
    </source>
</reference>
<dbReference type="InterPro" id="IPR004307">
    <property type="entry name" value="TspO_MBR"/>
</dbReference>
<evidence type="ECO:0000256" key="3">
    <source>
        <dbReference type="ARBA" id="ARBA00022692"/>
    </source>
</evidence>
<feature type="transmembrane region" description="Helical" evidence="6">
    <location>
        <begin position="144"/>
        <end position="165"/>
    </location>
</feature>
<dbReference type="PANTHER" id="PTHR10057:SF0">
    <property type="entry name" value="TRANSLOCATOR PROTEIN"/>
    <property type="match status" value="1"/>
</dbReference>
<dbReference type="InterPro" id="IPR038330">
    <property type="entry name" value="TspO/MBR-related_sf"/>
</dbReference>
<dbReference type="CDD" id="cd15904">
    <property type="entry name" value="TSPO_MBR"/>
    <property type="match status" value="1"/>
</dbReference>
<sequence>MGSLSETFPVAQSRKTQILGLIVWFVISFAASAIGAVASIQASSFYGQLTQPAWAPPASVFGPVWTILYAFMAVAAWLVWRSGGFRANCTALTFFLVQLAVNGLWSWLFFTWHLGAIALADIAVLWLLVVGTMATFWRVSKPAAALLLPYFLWISFAAALNFSVWQLNPQVLG</sequence>
<comment type="similarity">
    <text evidence="2">Belongs to the TspO/BZRP family.</text>
</comment>
<comment type="caution">
    <text evidence="7">The sequence shown here is derived from an EMBL/GenBank/DDBJ whole genome shotgun (WGS) entry which is preliminary data.</text>
</comment>
<keyword evidence="5 6" id="KW-0472">Membrane</keyword>
<keyword evidence="4 6" id="KW-1133">Transmembrane helix</keyword>
<protein>
    <submittedName>
        <fullName evidence="7">Tryptophan-rich sensory protein</fullName>
    </submittedName>
</protein>
<keyword evidence="3 6" id="KW-0812">Transmembrane</keyword>
<dbReference type="Pfam" id="PF03073">
    <property type="entry name" value="TspO_MBR"/>
    <property type="match status" value="1"/>
</dbReference>
<dbReference type="GO" id="GO:0016020">
    <property type="term" value="C:membrane"/>
    <property type="evidence" value="ECO:0007669"/>
    <property type="project" value="UniProtKB-SubCell"/>
</dbReference>
<accession>A0A831VWM9</accession>
<feature type="transmembrane region" description="Helical" evidence="6">
    <location>
        <begin position="92"/>
        <end position="110"/>
    </location>
</feature>
<dbReference type="AlphaFoldDB" id="A0A831VWM9"/>
<gene>
    <name evidence="7" type="ORF">ENI00_13445</name>
</gene>
<organism evidence="7">
    <name type="scientific">Marinobacter antarcticus</name>
    <dbReference type="NCBI Taxonomy" id="564117"/>
    <lineage>
        <taxon>Bacteria</taxon>
        <taxon>Pseudomonadati</taxon>
        <taxon>Pseudomonadota</taxon>
        <taxon>Gammaproteobacteria</taxon>
        <taxon>Pseudomonadales</taxon>
        <taxon>Marinobacteraceae</taxon>
        <taxon>Marinobacter</taxon>
    </lineage>
</organism>
<dbReference type="PIRSF" id="PIRSF005859">
    <property type="entry name" value="PBR"/>
    <property type="match status" value="1"/>
</dbReference>
<evidence type="ECO:0000256" key="6">
    <source>
        <dbReference type="SAM" id="Phobius"/>
    </source>
</evidence>
<evidence type="ECO:0000256" key="2">
    <source>
        <dbReference type="ARBA" id="ARBA00007524"/>
    </source>
</evidence>
<dbReference type="FunFam" id="1.20.1260.100:FF:000001">
    <property type="entry name" value="translocator protein 2"/>
    <property type="match status" value="1"/>
</dbReference>
<dbReference type="Gene3D" id="1.20.1260.100">
    <property type="entry name" value="TspO/MBR protein"/>
    <property type="match status" value="1"/>
</dbReference>
<evidence type="ECO:0000256" key="5">
    <source>
        <dbReference type="ARBA" id="ARBA00023136"/>
    </source>
</evidence>
<dbReference type="EMBL" id="DRGY01000106">
    <property type="protein sequence ID" value="HEA53294.1"/>
    <property type="molecule type" value="Genomic_DNA"/>
</dbReference>
<evidence type="ECO:0000313" key="7">
    <source>
        <dbReference type="EMBL" id="HEA53294.1"/>
    </source>
</evidence>
<comment type="subcellular location">
    <subcellularLocation>
        <location evidence="1">Membrane</location>
        <topology evidence="1">Multi-pass membrane protein</topology>
    </subcellularLocation>
</comment>
<dbReference type="Proteomes" id="UP000885748">
    <property type="component" value="Unassembled WGS sequence"/>
</dbReference>
<name>A0A831VWM9_9GAMM</name>
<feature type="transmembrane region" description="Helical" evidence="6">
    <location>
        <begin position="60"/>
        <end position="80"/>
    </location>
</feature>
<evidence type="ECO:0000256" key="1">
    <source>
        <dbReference type="ARBA" id="ARBA00004141"/>
    </source>
</evidence>
<dbReference type="GO" id="GO:0033013">
    <property type="term" value="P:tetrapyrrole metabolic process"/>
    <property type="evidence" value="ECO:0007669"/>
    <property type="project" value="UniProtKB-ARBA"/>
</dbReference>
<feature type="transmembrane region" description="Helical" evidence="6">
    <location>
        <begin position="116"/>
        <end position="137"/>
    </location>
</feature>
<dbReference type="PANTHER" id="PTHR10057">
    <property type="entry name" value="PERIPHERAL-TYPE BENZODIAZEPINE RECEPTOR"/>
    <property type="match status" value="1"/>
</dbReference>
<proteinExistence type="inferred from homology"/>
<feature type="transmembrane region" description="Helical" evidence="6">
    <location>
        <begin position="21"/>
        <end position="40"/>
    </location>
</feature>
<evidence type="ECO:0000256" key="4">
    <source>
        <dbReference type="ARBA" id="ARBA00022989"/>
    </source>
</evidence>